<dbReference type="EMBL" id="JAAKZG010000008">
    <property type="protein sequence ID" value="NGN43117.1"/>
    <property type="molecule type" value="Genomic_DNA"/>
</dbReference>
<evidence type="ECO:0000256" key="2">
    <source>
        <dbReference type="ARBA" id="ARBA00023125"/>
    </source>
</evidence>
<keyword evidence="2" id="KW-0238">DNA-binding</keyword>
<dbReference type="SUPFAM" id="SSF46689">
    <property type="entry name" value="Homeodomain-like"/>
    <property type="match status" value="2"/>
</dbReference>
<name>A0A7C9R941_9HYPH</name>
<accession>A0A7C9R941</accession>
<evidence type="ECO:0000313" key="5">
    <source>
        <dbReference type="EMBL" id="NGN43117.1"/>
    </source>
</evidence>
<dbReference type="PROSITE" id="PS00041">
    <property type="entry name" value="HTH_ARAC_FAMILY_1"/>
    <property type="match status" value="1"/>
</dbReference>
<proteinExistence type="predicted"/>
<comment type="caution">
    <text evidence="5">The sequence shown here is derived from an EMBL/GenBank/DDBJ whole genome shotgun (WGS) entry which is preliminary data.</text>
</comment>
<evidence type="ECO:0000256" key="1">
    <source>
        <dbReference type="ARBA" id="ARBA00023015"/>
    </source>
</evidence>
<feature type="domain" description="HTH araC/xylS-type" evidence="4">
    <location>
        <begin position="194"/>
        <end position="291"/>
    </location>
</feature>
<keyword evidence="6" id="KW-1185">Reference proteome</keyword>
<evidence type="ECO:0000313" key="6">
    <source>
        <dbReference type="Proteomes" id="UP000481252"/>
    </source>
</evidence>
<dbReference type="Proteomes" id="UP000481252">
    <property type="component" value="Unassembled WGS sequence"/>
</dbReference>
<sequence length="291" mass="33212">MQHVALKPEIPHQLFVGSVDSVPTCTTDSRTYEIWPKLLLMVLMQGVQHFVVDGMPFHIDAGQDEGAAPLVFMLNVARRSTLRFIHDHDAPIRKAMISAPRPWLDWLMQTQTQGSTTLNRFLSEHLAQFRYVPCRHVTTLAEQLINPPPSMQGEIRTLYRSSRGLDILSSSWATLLDHREHREKPGLMSLRQSERVRDYIVDNLDDVLTIDRIARDVGASVSSVQRHFKEHFGLTVFEFIRARRLERASDALQRDGISIAQAAHLAGYANSAHFTTAFKRTYGVLPSHRRR</sequence>
<evidence type="ECO:0000259" key="4">
    <source>
        <dbReference type="PROSITE" id="PS01124"/>
    </source>
</evidence>
<dbReference type="RefSeq" id="WP_165119484.1">
    <property type="nucleotide sequence ID" value="NZ_JAAKZG010000008.1"/>
</dbReference>
<evidence type="ECO:0000256" key="3">
    <source>
        <dbReference type="ARBA" id="ARBA00023163"/>
    </source>
</evidence>
<dbReference type="SMART" id="SM00342">
    <property type="entry name" value="HTH_ARAC"/>
    <property type="match status" value="1"/>
</dbReference>
<dbReference type="InterPro" id="IPR018062">
    <property type="entry name" value="HTH_AraC-typ_CS"/>
</dbReference>
<reference evidence="5 6" key="1">
    <citation type="submission" date="2020-02" db="EMBL/GenBank/DDBJ databases">
        <title>Genome sequence of the type strain CGMCC 1.15528 of Mesorhizobium zhangyense.</title>
        <authorList>
            <person name="Gao J."/>
            <person name="Sun J."/>
        </authorList>
    </citation>
    <scope>NUCLEOTIDE SEQUENCE [LARGE SCALE GENOMIC DNA]</scope>
    <source>
        <strain evidence="5 6">CGMCC 1.15528</strain>
    </source>
</reference>
<dbReference type="Gene3D" id="1.10.10.60">
    <property type="entry name" value="Homeodomain-like"/>
    <property type="match status" value="1"/>
</dbReference>
<dbReference type="PROSITE" id="PS01124">
    <property type="entry name" value="HTH_ARAC_FAMILY_2"/>
    <property type="match status" value="1"/>
</dbReference>
<protein>
    <submittedName>
        <fullName evidence="5">Helix-turn-helix transcriptional regulator</fullName>
    </submittedName>
</protein>
<gene>
    <name evidence="5" type="ORF">G6N74_18765</name>
</gene>
<dbReference type="PANTHER" id="PTHR47893:SF1">
    <property type="entry name" value="REGULATORY PROTEIN PCHR"/>
    <property type="match status" value="1"/>
</dbReference>
<dbReference type="Pfam" id="PF12833">
    <property type="entry name" value="HTH_18"/>
    <property type="match status" value="1"/>
</dbReference>
<dbReference type="GO" id="GO:0043565">
    <property type="term" value="F:sequence-specific DNA binding"/>
    <property type="evidence" value="ECO:0007669"/>
    <property type="project" value="InterPro"/>
</dbReference>
<keyword evidence="1" id="KW-0805">Transcription regulation</keyword>
<dbReference type="AlphaFoldDB" id="A0A7C9R941"/>
<dbReference type="GO" id="GO:0003700">
    <property type="term" value="F:DNA-binding transcription factor activity"/>
    <property type="evidence" value="ECO:0007669"/>
    <property type="project" value="InterPro"/>
</dbReference>
<dbReference type="InterPro" id="IPR053142">
    <property type="entry name" value="PchR_regulatory_protein"/>
</dbReference>
<dbReference type="PANTHER" id="PTHR47893">
    <property type="entry name" value="REGULATORY PROTEIN PCHR"/>
    <property type="match status" value="1"/>
</dbReference>
<dbReference type="InterPro" id="IPR009057">
    <property type="entry name" value="Homeodomain-like_sf"/>
</dbReference>
<organism evidence="5 6">
    <name type="scientific">Mesorhizobium zhangyense</name>
    <dbReference type="NCBI Taxonomy" id="1776730"/>
    <lineage>
        <taxon>Bacteria</taxon>
        <taxon>Pseudomonadati</taxon>
        <taxon>Pseudomonadota</taxon>
        <taxon>Alphaproteobacteria</taxon>
        <taxon>Hyphomicrobiales</taxon>
        <taxon>Phyllobacteriaceae</taxon>
        <taxon>Mesorhizobium</taxon>
    </lineage>
</organism>
<keyword evidence="3" id="KW-0804">Transcription</keyword>
<dbReference type="InterPro" id="IPR018060">
    <property type="entry name" value="HTH_AraC"/>
</dbReference>